<name>A0ABR9XMN7_9SPHI</name>
<gene>
    <name evidence="1" type="ORF">IRJ18_19430</name>
</gene>
<keyword evidence="2" id="KW-1185">Reference proteome</keyword>
<comment type="caution">
    <text evidence="1">The sequence shown here is derived from an EMBL/GenBank/DDBJ whole genome shotgun (WGS) entry which is preliminary data.</text>
</comment>
<proteinExistence type="predicted"/>
<sequence>MKSILLIADQTTARENAARQALNIARHLHLNIIVGQTQPAGVLPRPLAVINGGEEDMPAAIAVPIIIFPY</sequence>
<dbReference type="Proteomes" id="UP000632774">
    <property type="component" value="Unassembled WGS sequence"/>
</dbReference>
<protein>
    <recommendedName>
        <fullName evidence="3">Universal stress protein family protein</fullName>
    </recommendedName>
</protein>
<evidence type="ECO:0008006" key="3">
    <source>
        <dbReference type="Google" id="ProtNLM"/>
    </source>
</evidence>
<reference evidence="1 2" key="1">
    <citation type="submission" date="2020-10" db="EMBL/GenBank/DDBJ databases">
        <title>Mucilaginibacter mali sp. nov., isolated from rhizosphere soil of apple orchard.</title>
        <authorList>
            <person name="Lee J.-S."/>
            <person name="Kim H.S."/>
            <person name="Kim J.-S."/>
        </authorList>
    </citation>
    <scope>NUCLEOTIDE SEQUENCE [LARGE SCALE GENOMIC DNA]</scope>
    <source>
        <strain evidence="1 2">KCTC 23157</strain>
    </source>
</reference>
<dbReference type="EMBL" id="JADFFM010000002">
    <property type="protein sequence ID" value="MBE9668551.1"/>
    <property type="molecule type" value="Genomic_DNA"/>
</dbReference>
<evidence type="ECO:0000313" key="2">
    <source>
        <dbReference type="Proteomes" id="UP000632774"/>
    </source>
</evidence>
<accession>A0ABR9XMN7</accession>
<evidence type="ECO:0000313" key="1">
    <source>
        <dbReference type="EMBL" id="MBE9668551.1"/>
    </source>
</evidence>
<organism evidence="1 2">
    <name type="scientific">Mucilaginibacter boryungensis</name>
    <dbReference type="NCBI Taxonomy" id="768480"/>
    <lineage>
        <taxon>Bacteria</taxon>
        <taxon>Pseudomonadati</taxon>
        <taxon>Bacteroidota</taxon>
        <taxon>Sphingobacteriia</taxon>
        <taxon>Sphingobacteriales</taxon>
        <taxon>Sphingobacteriaceae</taxon>
        <taxon>Mucilaginibacter</taxon>
    </lineage>
</organism>
<dbReference type="RefSeq" id="WP_194107949.1">
    <property type="nucleotide sequence ID" value="NZ_JADFFM010000002.1"/>
</dbReference>